<evidence type="ECO:0000313" key="2">
    <source>
        <dbReference type="EMBL" id="AKM54387.1"/>
    </source>
</evidence>
<dbReference type="AlphaFoldDB" id="A0A0H3XMV1"/>
<dbReference type="RefSeq" id="WP_047791594.1">
    <property type="nucleotide sequence ID" value="NZ_CP011856.1"/>
</dbReference>
<dbReference type="Pfam" id="PF12679">
    <property type="entry name" value="ABC2_membrane_2"/>
    <property type="match status" value="1"/>
</dbReference>
<dbReference type="Proteomes" id="UP000035661">
    <property type="component" value="Chromosome"/>
</dbReference>
<evidence type="ECO:0000313" key="3">
    <source>
        <dbReference type="Proteomes" id="UP000035661"/>
    </source>
</evidence>
<keyword evidence="1" id="KW-1133">Transmembrane helix</keyword>
<feature type="transmembrane region" description="Helical" evidence="1">
    <location>
        <begin position="655"/>
        <end position="674"/>
    </location>
</feature>
<dbReference type="KEGG" id="seri:SERIO_v1c08270"/>
<organism evidence="2 3">
    <name type="scientific">Spiroplasma eriocheiris</name>
    <dbReference type="NCBI Taxonomy" id="315358"/>
    <lineage>
        <taxon>Bacteria</taxon>
        <taxon>Bacillati</taxon>
        <taxon>Mycoplasmatota</taxon>
        <taxon>Mollicutes</taxon>
        <taxon>Entomoplasmatales</taxon>
        <taxon>Spiroplasmataceae</taxon>
        <taxon>Spiroplasma</taxon>
    </lineage>
</organism>
<keyword evidence="1" id="KW-0812">Transmembrane</keyword>
<sequence>MTNNPNSSQTIKQLWNREKTKEKLQDIFNLKMFRYTLIKMLKSPSTYVMFILTFLLHLIMVISIAANIIRDARDWTVTISENYVLYSWIFYIIYFTFCAMYIAFKSTQIIRDEMDDGTLLIFASIPISRVKMIFEKWLALQLTCLLYAVITLLFPILISMACGDWGYAFGNYALGRVGYMILTSFIVQLLLSTIAILLSLSLNSKGVIGILFVIGFLSIIGAIIPMIYNASNNSRSNMYLNNTSNLGKNFKTIIAKTHPSKQLVTALTNPTGWPLWTADDTPNARLSFNDNLRGVYDNHSYSLAPNLNATTFATQLNNALTEYVATTTNYDNWNNFYMWVISQGNKYIDLVKFGQFNDHNGGIILDGANFNIVNNISKTVEINNNLNEGLNLINQFYQAALKTTSGSPTITIKNDTQVKGESTSVIPSAINPDLLSTSQDKEIYHFLKATYDSKLLNNSLATVSSMVYGTPNSSNSGTSWSQLLSNALTSAISPSAPGGTALIDDIKNLVQENYDSHSYQQPAAYLVNGLYSAVYKFANLLFNYTLTSIYNGDQNDLDSSPDAWTATKSDIDGAIVNYKLMGYLNIWQQWVIMWTGNDRPVENWPLSGMFLPLNNYITPTVKEVNYQNNAIDYTLYYIAGDFNQAQTIDSLGGMYAAYVFISLGLAGLVIWRVCRKDFV</sequence>
<name>A0A0H3XMV1_9MOLU</name>
<dbReference type="STRING" id="315358.SERIO_v1c08270"/>
<reference evidence="2 3" key="1">
    <citation type="journal article" date="2015" name="Genome Biol. Evol.">
        <title>Found and Lost: The Fates of Horizontally Acquired Genes in Arthropod-Symbiotic Spiroplasma.</title>
        <authorList>
            <person name="Lo W.S."/>
            <person name="Gasparich G.E."/>
            <person name="Kuo C.H."/>
        </authorList>
    </citation>
    <scope>NUCLEOTIDE SEQUENCE [LARGE SCALE GENOMIC DNA]</scope>
    <source>
        <strain evidence="3">TDA-040725-5</strain>
    </source>
</reference>
<dbReference type="GO" id="GO:0005886">
    <property type="term" value="C:plasma membrane"/>
    <property type="evidence" value="ECO:0007669"/>
    <property type="project" value="UniProtKB-SubCell"/>
</dbReference>
<feature type="transmembrane region" description="Helical" evidence="1">
    <location>
        <begin position="207"/>
        <end position="228"/>
    </location>
</feature>
<feature type="transmembrane region" description="Helical" evidence="1">
    <location>
        <begin position="84"/>
        <end position="104"/>
    </location>
</feature>
<feature type="transmembrane region" description="Helical" evidence="1">
    <location>
        <begin position="178"/>
        <end position="200"/>
    </location>
</feature>
<protein>
    <submittedName>
        <fullName evidence="2">Uncharacterized protein</fullName>
    </submittedName>
</protein>
<keyword evidence="3" id="KW-1185">Reference proteome</keyword>
<keyword evidence="1" id="KW-0472">Membrane</keyword>
<feature type="transmembrane region" description="Helical" evidence="1">
    <location>
        <begin position="47"/>
        <end position="69"/>
    </location>
</feature>
<evidence type="ECO:0000256" key="1">
    <source>
        <dbReference type="SAM" id="Phobius"/>
    </source>
</evidence>
<dbReference type="EMBL" id="CP011856">
    <property type="protein sequence ID" value="AKM54387.1"/>
    <property type="molecule type" value="Genomic_DNA"/>
</dbReference>
<gene>
    <name evidence="2" type="ORF">SERIO_v1c08270</name>
</gene>
<dbReference type="GO" id="GO:0140359">
    <property type="term" value="F:ABC-type transporter activity"/>
    <property type="evidence" value="ECO:0007669"/>
    <property type="project" value="InterPro"/>
</dbReference>
<feature type="transmembrane region" description="Helical" evidence="1">
    <location>
        <begin position="137"/>
        <end position="158"/>
    </location>
</feature>
<reference evidence="3" key="2">
    <citation type="submission" date="2015-06" db="EMBL/GenBank/DDBJ databases">
        <title>Complete genome sequence of Spiroplasma eriocheiris TDA-040725-5 (DSM 21848).</title>
        <authorList>
            <person name="Lo W.-S."/>
            <person name="Kuo C.-H."/>
        </authorList>
    </citation>
    <scope>NUCLEOTIDE SEQUENCE [LARGE SCALE GENOMIC DNA]</scope>
    <source>
        <strain evidence="3">TDA-040725-5</strain>
    </source>
</reference>
<proteinExistence type="predicted"/>
<accession>A0A0H3XMV1</accession>
<dbReference type="PATRIC" id="fig|743698.3.peg.833"/>